<feature type="coiled-coil region" evidence="4">
    <location>
        <begin position="260"/>
        <end position="290"/>
    </location>
</feature>
<dbReference type="Gene3D" id="1.25.40.10">
    <property type="entry name" value="Tetratricopeptide repeat domain"/>
    <property type="match status" value="3"/>
</dbReference>
<evidence type="ECO:0000256" key="2">
    <source>
        <dbReference type="ARBA" id="ARBA00022803"/>
    </source>
</evidence>
<dbReference type="GO" id="GO:0003677">
    <property type="term" value="F:DNA binding"/>
    <property type="evidence" value="ECO:0007669"/>
    <property type="project" value="InterPro"/>
</dbReference>
<proteinExistence type="predicted"/>
<dbReference type="PROSITE" id="PS50005">
    <property type="entry name" value="TPR"/>
    <property type="match status" value="3"/>
</dbReference>
<dbReference type="OrthoDB" id="137016at2"/>
<feature type="region of interest" description="Disordered" evidence="5">
    <location>
        <begin position="1418"/>
        <end position="1443"/>
    </location>
</feature>
<dbReference type="PANTHER" id="PTHR45586">
    <property type="entry name" value="TPR REPEAT-CONTAINING PROTEIN PA4667"/>
    <property type="match status" value="1"/>
</dbReference>
<feature type="compositionally biased region" description="Low complexity" evidence="5">
    <location>
        <begin position="1525"/>
        <end position="1535"/>
    </location>
</feature>
<dbReference type="EMBL" id="LGKP01000021">
    <property type="protein sequence ID" value="KPL86782.1"/>
    <property type="molecule type" value="Genomic_DNA"/>
</dbReference>
<comment type="caution">
    <text evidence="6">The sequence shown here is derived from an EMBL/GenBank/DDBJ whole genome shotgun (WGS) entry which is preliminary data.</text>
</comment>
<dbReference type="Pfam" id="PF14559">
    <property type="entry name" value="TPR_19"/>
    <property type="match status" value="1"/>
</dbReference>
<dbReference type="InterPro" id="IPR011990">
    <property type="entry name" value="TPR-like_helical_dom_sf"/>
</dbReference>
<gene>
    <name evidence="6" type="ORF">SE18_12530</name>
</gene>
<keyword evidence="2 3" id="KW-0802">TPR repeat</keyword>
<dbReference type="Proteomes" id="UP000050277">
    <property type="component" value="Unassembled WGS sequence"/>
</dbReference>
<dbReference type="GO" id="GO:0006355">
    <property type="term" value="P:regulation of DNA-templated transcription"/>
    <property type="evidence" value="ECO:0007669"/>
    <property type="project" value="InterPro"/>
</dbReference>
<feature type="compositionally biased region" description="Basic and acidic residues" evidence="5">
    <location>
        <begin position="1605"/>
        <end position="1617"/>
    </location>
</feature>
<dbReference type="STRING" id="70996.SE18_12530"/>
<dbReference type="RefSeq" id="WP_054534793.1">
    <property type="nucleotide sequence ID" value="NZ_LGKP01000021.1"/>
</dbReference>
<feature type="repeat" description="TPR" evidence="3">
    <location>
        <begin position="130"/>
        <end position="163"/>
    </location>
</feature>
<evidence type="ECO:0000256" key="4">
    <source>
        <dbReference type="SAM" id="Coils"/>
    </source>
</evidence>
<evidence type="ECO:0008006" key="8">
    <source>
        <dbReference type="Google" id="ProtNLM"/>
    </source>
</evidence>
<feature type="repeat" description="TPR" evidence="3">
    <location>
        <begin position="74"/>
        <end position="107"/>
    </location>
</feature>
<feature type="region of interest" description="Disordered" evidence="5">
    <location>
        <begin position="1517"/>
        <end position="1541"/>
    </location>
</feature>
<keyword evidence="4" id="KW-0175">Coiled coil</keyword>
<dbReference type="PANTHER" id="PTHR45586:SF14">
    <property type="entry name" value="TETRATRICOPEPTIDE TPR_2 REPEAT PROTEIN"/>
    <property type="match status" value="1"/>
</dbReference>
<organism evidence="6 7">
    <name type="scientific">Herpetosiphon geysericola</name>
    <dbReference type="NCBI Taxonomy" id="70996"/>
    <lineage>
        <taxon>Bacteria</taxon>
        <taxon>Bacillati</taxon>
        <taxon>Chloroflexota</taxon>
        <taxon>Chloroflexia</taxon>
        <taxon>Herpetosiphonales</taxon>
        <taxon>Herpetosiphonaceae</taxon>
        <taxon>Herpetosiphon</taxon>
    </lineage>
</organism>
<dbReference type="Pfam" id="PF13432">
    <property type="entry name" value="TPR_16"/>
    <property type="match status" value="1"/>
</dbReference>
<evidence type="ECO:0000313" key="7">
    <source>
        <dbReference type="Proteomes" id="UP000050277"/>
    </source>
</evidence>
<dbReference type="SMART" id="SM00028">
    <property type="entry name" value="TPR"/>
    <property type="match status" value="2"/>
</dbReference>
<protein>
    <recommendedName>
        <fullName evidence="8">Tetratricopeptide repeat protein</fullName>
    </recommendedName>
</protein>
<dbReference type="InterPro" id="IPR019734">
    <property type="entry name" value="TPR_rpt"/>
</dbReference>
<dbReference type="SUPFAM" id="SSF48452">
    <property type="entry name" value="TPR-like"/>
    <property type="match status" value="2"/>
</dbReference>
<sequence length="1765" mass="192639">MALTTIQALYDEARSALETGKEERAIGASEHLLESFPYYLEAYRILGESYLNRQDLAKAVEAFERVLRSDPENIPVHVGLGVTYERQGNLAAAIREFEQAFEIKPDLPELRSQVLRLYTEAWGSENARILLKKAGLGRMYVRGRRFDKAIQEFNDVLADDPKRVDIAVALAEALWRNGQEAEAAEVASDILRDYPDMLKANLILGYHLLSAGDPKGRKLWQHAQQLDPSQGVAYALFDGMLPPVEAPDTKIEAFDEAAWKAKKAEKERLAREAVEQAERERLAAEQASKAPAASWLAEVEVEPVAVGVAAHGDDDFLRSLLFGDFGAAPANPPAQTTSAEPAYDVDFNLDDLGLDIQPFSLDEVDETDPFSNKAPTPASEPVVAPSQPEPAPGVANTVDPDDFELPSDLTPFSFGDWDESDIDDIPGTGSDTGKLPEQLQPFSLENFDDVQPETSTKAQDDDVVLPNTLKPFSLDELSFDEIDTPSEPSMPFSRDLPRYPDSEEESTGFSWQQPRSRSRSIFGAQPEPEFNQDEEDDAGIFNRMVIKKQTQTLPPLVEPVYDPSDSDDEAMNFFSNDNVDLRNYDEHDLHTADTEPAITPFSLTDLGLDAAEIADYNAMGNLDQPQTQADEELEIKPFSLAELGLSDDEIAQLQASDDSALPTDPTNDESGLTPFSLNEFGFDAPDASDEQAFSFDEPNITPFSLDDLGLDADEQALYSGEFNQTPAAEPAPKVEEEPNMTPFSLTDLGLDADEIAQFEAMNQAPASDDEFNFDGGLQPFSLDDLGFDQEPQAYEEPVRELSDSSQPFSLNDIGLSAEEIAAIEQAGQNQSDDPIFDNLLGIGQHQGYVDLTDIINQFDDPESQTEEIDRIALALHDNGIQIRDGDEVINMDEEFSGDEADAYEAEEPLANFIASDFDQPVSYNQQSIDLEPEMTPFSLTDLGLSAEEIAQLNGESSETAAEEPAPFSFDNFELDTPTTNEAEPEMTPFSLTDLGLSAEEIAMLNGESSETAAEEPAPFSFDNFELDTPTTNEAEPEMTPFSLTDLGLSAEEIAMLNGDTAEPAAEPAPFSFDNFELDTPTTNEAEPEMTPFSLTDLGLSDDEIAMLNGDTAETAAEEPAPFSFDNFELDTPTTNEAEPEMTPFSLTDLGLSAEEIAMLNGDTAEPAAEPAPFSFDNFELDTPTTNEAEPEMTPFSLTDLGLSAEEIAMLNGETSETAAEEPAPFSFDNFELDTPTTNEAEPEMTPFSLTDLGLSAEEIAQLNGDTAETAAEEPAPFSFDNFELDTPTTNEAEPEMTPFSLTDLGLSAEEIAMLNGDTAETPAAEPALFSFDNFELDTPSTNEAEPEMTPFSLTDLGLSAEEIAMLNDESSQPAAEEPSRFGFDNFEFEAPSSTTTNEAEPEMTPFSLTDLGLSDDEIASLEGTPSAPTTEIEADEPDMSPFTFDQLGLTAEEIAALEGTDAPAPETTNELEPDLTPFSLADLGLNEEEIASLQQGDDDRSLKLSEEELMGIDFALPSAEPEPEPVVAEAPAEPEMTPFSWEDLGLSDDEIASIEAPVEPVVEAAPVVIAPVVVPTQPIIAETPAPKAEPEPETKRAPLYPVSPRPREEDQRPRDRLYNVSPRPEPKPVTETPAVEAQPVVAQTSQPSASPAVTSGGASGDGPDFSEYYQQLEADPSNHGLRMALARMISQTASVDQALTEYKRLIKQNQLMDQVVDDLQDLIESHDDPGLLQRLHRALGDAYSKQGRWREAMDEYGWVLNKPRR</sequence>
<feature type="repeat" description="TPR" evidence="3">
    <location>
        <begin position="40"/>
        <end position="73"/>
    </location>
</feature>
<name>A0A0P6Y4E8_9CHLR</name>
<accession>A0A0P6Y4E8</accession>
<dbReference type="PROSITE" id="PS50293">
    <property type="entry name" value="TPR_REGION"/>
    <property type="match status" value="1"/>
</dbReference>
<feature type="compositionally biased region" description="Polar residues" evidence="5">
    <location>
        <begin position="664"/>
        <end position="676"/>
    </location>
</feature>
<feature type="region of interest" description="Disordered" evidence="5">
    <location>
        <begin position="649"/>
        <end position="707"/>
    </location>
</feature>
<evidence type="ECO:0000256" key="1">
    <source>
        <dbReference type="ARBA" id="ARBA00022737"/>
    </source>
</evidence>
<keyword evidence="7" id="KW-1185">Reference proteome</keyword>
<feature type="region of interest" description="Disordered" evidence="5">
    <location>
        <begin position="1582"/>
        <end position="1661"/>
    </location>
</feature>
<feature type="region of interest" description="Disordered" evidence="5">
    <location>
        <begin position="1384"/>
        <end position="1405"/>
    </location>
</feature>
<dbReference type="InterPro" id="IPR051012">
    <property type="entry name" value="CellSynth/LPSAsmb/PSIAsmb"/>
</dbReference>
<feature type="region of interest" description="Disordered" evidence="5">
    <location>
        <begin position="364"/>
        <end position="536"/>
    </location>
</feature>
<reference evidence="6 7" key="1">
    <citation type="submission" date="2015-07" db="EMBL/GenBank/DDBJ databases">
        <title>Whole genome sequence of Herpetosiphon geysericola DSM 7119.</title>
        <authorList>
            <person name="Hemp J."/>
            <person name="Ward L.M."/>
            <person name="Pace L.A."/>
            <person name="Fischer W.W."/>
        </authorList>
    </citation>
    <scope>NUCLEOTIDE SEQUENCE [LARGE SCALE GENOMIC DNA]</scope>
    <source>
        <strain evidence="6 7">DSM 7119</strain>
    </source>
</reference>
<keyword evidence="1" id="KW-0677">Repeat</keyword>
<evidence type="ECO:0000256" key="5">
    <source>
        <dbReference type="SAM" id="MobiDB-lite"/>
    </source>
</evidence>
<feature type="compositionally biased region" description="Polar residues" evidence="5">
    <location>
        <begin position="1641"/>
        <end position="1653"/>
    </location>
</feature>
<evidence type="ECO:0000256" key="3">
    <source>
        <dbReference type="PROSITE-ProRule" id="PRU00339"/>
    </source>
</evidence>
<evidence type="ECO:0000313" key="6">
    <source>
        <dbReference type="EMBL" id="KPL86782.1"/>
    </source>
</evidence>